<evidence type="ECO:0000259" key="7">
    <source>
        <dbReference type="PROSITE" id="PS50103"/>
    </source>
</evidence>
<protein>
    <recommendedName>
        <fullName evidence="7">C3H1-type domain-containing protein</fullName>
    </recommendedName>
</protein>
<dbReference type="SMART" id="SM00356">
    <property type="entry name" value="ZnF_C3H1"/>
    <property type="match status" value="3"/>
</dbReference>
<accession>A0A0G4EX30</accession>
<keyword evidence="9" id="KW-1185">Reference proteome</keyword>
<dbReference type="EMBL" id="CDMY01000332">
    <property type="protein sequence ID" value="CEM02644.1"/>
    <property type="molecule type" value="Genomic_DNA"/>
</dbReference>
<feature type="region of interest" description="Disordered" evidence="6">
    <location>
        <begin position="93"/>
        <end position="135"/>
    </location>
</feature>
<dbReference type="Pfam" id="PF18044">
    <property type="entry name" value="zf-CCCH_4"/>
    <property type="match status" value="1"/>
</dbReference>
<dbReference type="SUPFAM" id="SSF57850">
    <property type="entry name" value="RING/U-box"/>
    <property type="match status" value="1"/>
</dbReference>
<feature type="zinc finger region" description="C3H1-type" evidence="5">
    <location>
        <begin position="68"/>
        <end position="95"/>
    </location>
</feature>
<evidence type="ECO:0000313" key="9">
    <source>
        <dbReference type="Proteomes" id="UP000041254"/>
    </source>
</evidence>
<feature type="zinc finger region" description="C3H1-type" evidence="5">
    <location>
        <begin position="1"/>
        <end position="23"/>
    </location>
</feature>
<dbReference type="STRING" id="1169540.A0A0G4EX30"/>
<evidence type="ECO:0000256" key="6">
    <source>
        <dbReference type="SAM" id="MobiDB-lite"/>
    </source>
</evidence>
<dbReference type="Pfam" id="PF00642">
    <property type="entry name" value="zf-CCCH"/>
    <property type="match status" value="1"/>
</dbReference>
<dbReference type="GO" id="GO:0008270">
    <property type="term" value="F:zinc ion binding"/>
    <property type="evidence" value="ECO:0007669"/>
    <property type="project" value="UniProtKB-KW"/>
</dbReference>
<dbReference type="Gene3D" id="3.30.40.10">
    <property type="entry name" value="Zinc/RING finger domain, C3HC4 (zinc finger)"/>
    <property type="match status" value="1"/>
</dbReference>
<dbReference type="GO" id="GO:0003729">
    <property type="term" value="F:mRNA binding"/>
    <property type="evidence" value="ECO:0007669"/>
    <property type="project" value="InterPro"/>
</dbReference>
<dbReference type="InterPro" id="IPR045877">
    <property type="entry name" value="ZFP36-like"/>
</dbReference>
<sequence length="334" mass="37622">MCPAWLRGHCPVGPRCTYAHSQGEMRPLPNLEKTKLCESVRKKLPCEVPDCRYAHSQEEMRPSPELSEYKTSMCLFYRQGRCLNGDKCRFAHGRGDLRSRRTPTPAATPPSVVDDDTTTSTTSTTTPIEHHARDGNSVILFTRSKERFVDTDAVVGPGAAPYCSPYHYHHHQSEKPTDYYNGPPHYTLASEYHSFSAVPGATHHPDPHPYSRPPPPPYDPDTPHETATWGKSFTAAVSRGSVFGRLVNICGICYERESDVKLMPCREVKMCYVCWDAHKRRFEELLAQTRAAGKPTAAAEEPKLLCPFCRREVLFAGSKTDVVRWALQDLENDE</sequence>
<feature type="domain" description="C3H1-type" evidence="7">
    <location>
        <begin position="1"/>
        <end position="23"/>
    </location>
</feature>
<feature type="region of interest" description="Disordered" evidence="6">
    <location>
        <begin position="197"/>
        <end position="224"/>
    </location>
</feature>
<proteinExistence type="predicted"/>
<dbReference type="VEuPathDB" id="CryptoDB:Vbra_8376"/>
<evidence type="ECO:0000256" key="3">
    <source>
        <dbReference type="ARBA" id="ARBA00022771"/>
    </source>
</evidence>
<dbReference type="Gene3D" id="3.30.1370.210">
    <property type="match status" value="1"/>
</dbReference>
<dbReference type="InParanoid" id="A0A0G4EX30"/>
<feature type="compositionally biased region" description="Pro residues" evidence="6">
    <location>
        <begin position="210"/>
        <end position="220"/>
    </location>
</feature>
<keyword evidence="1 5" id="KW-0479">Metal-binding</keyword>
<dbReference type="Gene3D" id="4.10.1000.10">
    <property type="entry name" value="Zinc finger, CCCH-type"/>
    <property type="match status" value="1"/>
</dbReference>
<dbReference type="SUPFAM" id="SSF90229">
    <property type="entry name" value="CCCH zinc finger"/>
    <property type="match status" value="2"/>
</dbReference>
<feature type="domain" description="C3H1-type" evidence="7">
    <location>
        <begin position="68"/>
        <end position="95"/>
    </location>
</feature>
<name>A0A0G4EX30_VITBC</name>
<evidence type="ECO:0000313" key="8">
    <source>
        <dbReference type="EMBL" id="CEM02644.1"/>
    </source>
</evidence>
<dbReference type="PANTHER" id="PTHR12547:SF18">
    <property type="entry name" value="PROTEIN TIS11"/>
    <property type="match status" value="1"/>
</dbReference>
<keyword evidence="3 5" id="KW-0863">Zinc-finger</keyword>
<evidence type="ECO:0000256" key="4">
    <source>
        <dbReference type="ARBA" id="ARBA00022833"/>
    </source>
</evidence>
<dbReference type="InterPro" id="IPR013083">
    <property type="entry name" value="Znf_RING/FYVE/PHD"/>
</dbReference>
<dbReference type="Proteomes" id="UP000041254">
    <property type="component" value="Unassembled WGS sequence"/>
</dbReference>
<organism evidence="8 9">
    <name type="scientific">Vitrella brassicaformis (strain CCMP3155)</name>
    <dbReference type="NCBI Taxonomy" id="1169540"/>
    <lineage>
        <taxon>Eukaryota</taxon>
        <taxon>Sar</taxon>
        <taxon>Alveolata</taxon>
        <taxon>Colpodellida</taxon>
        <taxon>Vitrellaceae</taxon>
        <taxon>Vitrella</taxon>
    </lineage>
</organism>
<evidence type="ECO:0000256" key="2">
    <source>
        <dbReference type="ARBA" id="ARBA00022737"/>
    </source>
</evidence>
<dbReference type="InterPro" id="IPR041367">
    <property type="entry name" value="Znf-CCCH_4"/>
</dbReference>
<dbReference type="PANTHER" id="PTHR12547">
    <property type="entry name" value="CCCH ZINC FINGER/TIS11-RELATED"/>
    <property type="match status" value="1"/>
</dbReference>
<dbReference type="InterPro" id="IPR000571">
    <property type="entry name" value="Znf_CCCH"/>
</dbReference>
<dbReference type="InterPro" id="IPR036855">
    <property type="entry name" value="Znf_CCCH_sf"/>
</dbReference>
<gene>
    <name evidence="8" type="ORF">Vbra_8376</name>
</gene>
<evidence type="ECO:0000256" key="1">
    <source>
        <dbReference type="ARBA" id="ARBA00022723"/>
    </source>
</evidence>
<evidence type="ECO:0000256" key="5">
    <source>
        <dbReference type="PROSITE-ProRule" id="PRU00723"/>
    </source>
</evidence>
<reference evidence="8 9" key="1">
    <citation type="submission" date="2014-11" db="EMBL/GenBank/DDBJ databases">
        <authorList>
            <person name="Zhu J."/>
            <person name="Qi W."/>
            <person name="Song R."/>
        </authorList>
    </citation>
    <scope>NUCLEOTIDE SEQUENCE [LARGE SCALE GENOMIC DNA]</scope>
</reference>
<keyword evidence="4 5" id="KW-0862">Zinc</keyword>
<feature type="compositionally biased region" description="Low complexity" evidence="6">
    <location>
        <begin position="102"/>
        <end position="127"/>
    </location>
</feature>
<dbReference type="OrthoDB" id="415459at2759"/>
<dbReference type="AlphaFoldDB" id="A0A0G4EX30"/>
<dbReference type="PROSITE" id="PS50103">
    <property type="entry name" value="ZF_C3H1"/>
    <property type="match status" value="2"/>
</dbReference>
<keyword evidence="2" id="KW-0677">Repeat</keyword>